<organism evidence="4 5">
    <name type="scientific">Rhodocyclus tenuis</name>
    <name type="common">Rhodospirillum tenue</name>
    <dbReference type="NCBI Taxonomy" id="1066"/>
    <lineage>
        <taxon>Bacteria</taxon>
        <taxon>Pseudomonadati</taxon>
        <taxon>Pseudomonadota</taxon>
        <taxon>Betaproteobacteria</taxon>
        <taxon>Rhodocyclales</taxon>
        <taxon>Rhodocyclaceae</taxon>
        <taxon>Rhodocyclus</taxon>
    </lineage>
</organism>
<keyword evidence="2" id="KW-0732">Signal</keyword>
<name>A0A840G7R6_RHOTE</name>
<proteinExistence type="predicted"/>
<dbReference type="RefSeq" id="WP_184415046.1">
    <property type="nucleotide sequence ID" value="NZ_JACIGE010000005.1"/>
</dbReference>
<evidence type="ECO:0000256" key="1">
    <source>
        <dbReference type="SAM" id="MobiDB-lite"/>
    </source>
</evidence>
<evidence type="ECO:0000256" key="2">
    <source>
        <dbReference type="SAM" id="SignalP"/>
    </source>
</evidence>
<sequence length="129" mass="13892">MKTVPMIPHLPRGLVLASSLLVVLAGCASTPAPTQQMAVAEAAVQHASTNSTNENAAAELRIAVDKLTSARQAVLNNEYERAQQLAEQAEVDAQVAELHAQSERSRKAAQESQEAARALREEINRKTPR</sequence>
<dbReference type="Pfam" id="PF14346">
    <property type="entry name" value="DUF4398"/>
    <property type="match status" value="1"/>
</dbReference>
<feature type="signal peptide" evidence="2">
    <location>
        <begin position="1"/>
        <end position="28"/>
    </location>
</feature>
<evidence type="ECO:0000259" key="3">
    <source>
        <dbReference type="Pfam" id="PF14346"/>
    </source>
</evidence>
<gene>
    <name evidence="4" type="ORF">GGD90_001822</name>
</gene>
<evidence type="ECO:0000313" key="5">
    <source>
        <dbReference type="Proteomes" id="UP000587070"/>
    </source>
</evidence>
<keyword evidence="5" id="KW-1185">Reference proteome</keyword>
<dbReference type="PROSITE" id="PS51257">
    <property type="entry name" value="PROKAR_LIPOPROTEIN"/>
    <property type="match status" value="1"/>
</dbReference>
<dbReference type="Proteomes" id="UP000587070">
    <property type="component" value="Unassembled WGS sequence"/>
</dbReference>
<dbReference type="EMBL" id="JACIGE010000005">
    <property type="protein sequence ID" value="MBB4247451.1"/>
    <property type="molecule type" value="Genomic_DNA"/>
</dbReference>
<feature type="chain" id="PRO_5032765764" evidence="2">
    <location>
        <begin position="29"/>
        <end position="129"/>
    </location>
</feature>
<protein>
    <submittedName>
        <fullName evidence="4">Putative component of type VI protein secretion system</fullName>
    </submittedName>
</protein>
<feature type="region of interest" description="Disordered" evidence="1">
    <location>
        <begin position="96"/>
        <end position="129"/>
    </location>
</feature>
<evidence type="ECO:0000313" key="4">
    <source>
        <dbReference type="EMBL" id="MBB4247451.1"/>
    </source>
</evidence>
<accession>A0A840G7R6</accession>
<dbReference type="InterPro" id="IPR025511">
    <property type="entry name" value="DUF4398"/>
</dbReference>
<comment type="caution">
    <text evidence="4">The sequence shown here is derived from an EMBL/GenBank/DDBJ whole genome shotgun (WGS) entry which is preliminary data.</text>
</comment>
<dbReference type="AlphaFoldDB" id="A0A840G7R6"/>
<feature type="compositionally biased region" description="Basic and acidic residues" evidence="1">
    <location>
        <begin position="100"/>
        <end position="109"/>
    </location>
</feature>
<feature type="compositionally biased region" description="Basic and acidic residues" evidence="1">
    <location>
        <begin position="117"/>
        <end position="129"/>
    </location>
</feature>
<feature type="domain" description="DUF4398" evidence="3">
    <location>
        <begin position="35"/>
        <end position="111"/>
    </location>
</feature>
<dbReference type="Gene3D" id="1.20.1270.390">
    <property type="match status" value="1"/>
</dbReference>
<reference evidence="4 5" key="1">
    <citation type="submission" date="2020-08" db="EMBL/GenBank/DDBJ databases">
        <title>Genome sequencing of Purple Non-Sulfur Bacteria from various extreme environments.</title>
        <authorList>
            <person name="Mayer M."/>
        </authorList>
    </citation>
    <scope>NUCLEOTIDE SEQUENCE [LARGE SCALE GENOMIC DNA]</scope>
    <source>
        <strain evidence="4 5">2761</strain>
    </source>
</reference>